<evidence type="ECO:0000313" key="3">
    <source>
        <dbReference type="Proteomes" id="UP000030763"/>
    </source>
</evidence>
<accession>U6M1P4</accession>
<evidence type="ECO:0000256" key="1">
    <source>
        <dbReference type="SAM" id="MobiDB-lite"/>
    </source>
</evidence>
<feature type="compositionally biased region" description="Low complexity" evidence="1">
    <location>
        <begin position="145"/>
        <end position="157"/>
    </location>
</feature>
<dbReference type="OrthoDB" id="352862at2759"/>
<protein>
    <submittedName>
        <fullName evidence="2">Uncharacterized protein</fullName>
    </submittedName>
</protein>
<sequence>MQQKENFKFLYKRNSEKEQQNRLGASATRCVEAEGRPACFLASTGLGARWEPPELSEGLSGTRNFLKGSVAQEEGSLPSPPPVAEATTQDDTARCETFFFTEAEVVLQQLHTLSNFTHKAAALVAEDSTSEGTTPRTPSSPVTQRATATAAPAPAAPARATTLHANGFTACTADAQATQATAVAGTGAAQVEHLTVFSVNLWLQRFPSTAAAVVHTLERYQEQPQLLDPYLPQRLDLLVQPIRCHLSLLAQQQHQQQSKHVGRGWQAAVSCCCVRMLLHLVYVHCKVRGTKEIRSLLPQEPELLEQVLSAASMPCSSVEVTTHHLQGWHKMQDEQQKQEQKQQQLQFV</sequence>
<dbReference type="GeneID" id="25336788"/>
<organism evidence="2 3">
    <name type="scientific">Eimeria maxima</name>
    <name type="common">Coccidian parasite</name>
    <dbReference type="NCBI Taxonomy" id="5804"/>
    <lineage>
        <taxon>Eukaryota</taxon>
        <taxon>Sar</taxon>
        <taxon>Alveolata</taxon>
        <taxon>Apicomplexa</taxon>
        <taxon>Conoidasida</taxon>
        <taxon>Coccidia</taxon>
        <taxon>Eucoccidiorida</taxon>
        <taxon>Eimeriorina</taxon>
        <taxon>Eimeriidae</taxon>
        <taxon>Eimeria</taxon>
    </lineage>
</organism>
<name>U6M1P4_EIMMA</name>
<evidence type="ECO:0000313" key="2">
    <source>
        <dbReference type="EMBL" id="CDJ57008.1"/>
    </source>
</evidence>
<reference evidence="2" key="1">
    <citation type="submission" date="2013-10" db="EMBL/GenBank/DDBJ databases">
        <title>Genomic analysis of the causative agents of coccidiosis in chickens.</title>
        <authorList>
            <person name="Reid A.J."/>
            <person name="Blake D."/>
            <person name="Billington K."/>
            <person name="Browne H."/>
            <person name="Dunn M."/>
            <person name="Hung S."/>
            <person name="Kawahara F."/>
            <person name="Miranda-Saavedra D."/>
            <person name="Mourier T."/>
            <person name="Nagra H."/>
            <person name="Otto T.D."/>
            <person name="Rawlings N."/>
            <person name="Sanchez A."/>
            <person name="Sanders M."/>
            <person name="Subramaniam C."/>
            <person name="Tay Y."/>
            <person name="Dear P."/>
            <person name="Doerig C."/>
            <person name="Gruber A."/>
            <person name="Parkinson J."/>
            <person name="Shirley M."/>
            <person name="Wan K.L."/>
            <person name="Berriman M."/>
            <person name="Tomley F."/>
            <person name="Pain A."/>
        </authorList>
    </citation>
    <scope>NUCLEOTIDE SEQUENCE [LARGE SCALE GENOMIC DNA]</scope>
    <source>
        <strain evidence="2">Weybridge</strain>
    </source>
</reference>
<dbReference type="Proteomes" id="UP000030763">
    <property type="component" value="Unassembled WGS sequence"/>
</dbReference>
<dbReference type="Pfam" id="PF23579">
    <property type="entry name" value="ARM_TBCD"/>
    <property type="match status" value="1"/>
</dbReference>
<dbReference type="VEuPathDB" id="ToxoDB:EMWEY_00028020"/>
<dbReference type="RefSeq" id="XP_013333658.1">
    <property type="nucleotide sequence ID" value="XM_013478204.1"/>
</dbReference>
<proteinExistence type="predicted"/>
<feature type="compositionally biased region" description="Polar residues" evidence="1">
    <location>
        <begin position="130"/>
        <end position="144"/>
    </location>
</feature>
<keyword evidence="3" id="KW-1185">Reference proteome</keyword>
<feature type="region of interest" description="Disordered" evidence="1">
    <location>
        <begin position="126"/>
        <end position="157"/>
    </location>
</feature>
<gene>
    <name evidence="2" type="ORF">EMWEY_00028020</name>
</gene>
<dbReference type="EMBL" id="HG719196">
    <property type="protein sequence ID" value="CDJ57008.1"/>
    <property type="molecule type" value="Genomic_DNA"/>
</dbReference>
<reference evidence="2" key="2">
    <citation type="submission" date="2013-10" db="EMBL/GenBank/DDBJ databases">
        <authorList>
            <person name="Aslett M."/>
        </authorList>
    </citation>
    <scope>NUCLEOTIDE SEQUENCE [LARGE SCALE GENOMIC DNA]</scope>
    <source>
        <strain evidence="2">Weybridge</strain>
    </source>
</reference>
<dbReference type="AlphaFoldDB" id="U6M1P4"/>